<proteinExistence type="predicted"/>
<protein>
    <submittedName>
        <fullName evidence="2">Uncharacterized protein</fullName>
    </submittedName>
</protein>
<evidence type="ECO:0000313" key="3">
    <source>
        <dbReference type="Proteomes" id="UP000194933"/>
    </source>
</evidence>
<name>A0A2C9XRR9_9ENTE</name>
<dbReference type="STRING" id="1987383.A5844_000322"/>
<keyword evidence="1" id="KW-0472">Membrane</keyword>
<feature type="transmembrane region" description="Helical" evidence="1">
    <location>
        <begin position="7"/>
        <end position="27"/>
    </location>
</feature>
<feature type="transmembrane region" description="Helical" evidence="1">
    <location>
        <begin position="39"/>
        <end position="62"/>
    </location>
</feature>
<reference evidence="2 3" key="1">
    <citation type="submission" date="2017-05" db="EMBL/GenBank/DDBJ databases">
        <title>The Genome Sequence of Enterococcus sp. 10A9_DIV0425.</title>
        <authorList>
            <consortium name="The Broad Institute Genomics Platform"/>
            <consortium name="The Broad Institute Genomic Center for Infectious Diseases"/>
            <person name="Earl A."/>
            <person name="Manson A."/>
            <person name="Schwartman J."/>
            <person name="Gilmore M."/>
            <person name="Abouelleil A."/>
            <person name="Cao P."/>
            <person name="Chapman S."/>
            <person name="Cusick C."/>
            <person name="Shea T."/>
            <person name="Young S."/>
            <person name="Neafsey D."/>
            <person name="Nusbaum C."/>
            <person name="Birren B."/>
        </authorList>
    </citation>
    <scope>NUCLEOTIDE SEQUENCE [LARGE SCALE GENOMIC DNA]</scope>
    <source>
        <strain evidence="2 3">10A9_DIV0425</strain>
    </source>
</reference>
<evidence type="ECO:0000256" key="1">
    <source>
        <dbReference type="SAM" id="Phobius"/>
    </source>
</evidence>
<gene>
    <name evidence="2" type="ORF">A5844_000322</name>
</gene>
<dbReference type="AlphaFoldDB" id="A0A2C9XRR9"/>
<comment type="caution">
    <text evidence="2">The sequence shown here is derived from an EMBL/GenBank/DDBJ whole genome shotgun (WGS) entry which is preliminary data.</text>
</comment>
<keyword evidence="1" id="KW-1133">Transmembrane helix</keyword>
<dbReference type="EMBL" id="NGMO01000001">
    <property type="protein sequence ID" value="OTP12106.1"/>
    <property type="molecule type" value="Genomic_DNA"/>
</dbReference>
<organism evidence="2 3">
    <name type="scientific">Candidatus Enterococcus wittei</name>
    <dbReference type="NCBI Taxonomy" id="1987383"/>
    <lineage>
        <taxon>Bacteria</taxon>
        <taxon>Bacillati</taxon>
        <taxon>Bacillota</taxon>
        <taxon>Bacilli</taxon>
        <taxon>Lactobacillales</taxon>
        <taxon>Enterococcaceae</taxon>
        <taxon>Enterococcus</taxon>
    </lineage>
</organism>
<dbReference type="Proteomes" id="UP000194933">
    <property type="component" value="Unassembled WGS sequence"/>
</dbReference>
<feature type="transmembrane region" description="Helical" evidence="1">
    <location>
        <begin position="101"/>
        <end position="122"/>
    </location>
</feature>
<sequence length="131" mass="14540">MSVMKTINRVVCTSHVLSICFSMYLGNYSIQQPIEANNWFFPISLTDGVILSIFLFLMIFIGNIFGSVASYFNFSAYPLLSMGLGIAGICGLMFFAKSMTFFSVVFGILSLFQLIIGLSLVVRSANLMKIR</sequence>
<keyword evidence="1" id="KW-0812">Transmembrane</keyword>
<accession>A0A2C9XRR9</accession>
<evidence type="ECO:0000313" key="2">
    <source>
        <dbReference type="EMBL" id="OTP12106.1"/>
    </source>
</evidence>
<keyword evidence="3" id="KW-1185">Reference proteome</keyword>
<feature type="transmembrane region" description="Helical" evidence="1">
    <location>
        <begin position="74"/>
        <end position="95"/>
    </location>
</feature>